<dbReference type="InterPro" id="IPR050950">
    <property type="entry name" value="HTH-type_LysR_regulators"/>
</dbReference>
<dbReference type="PANTHER" id="PTHR30419:SF2">
    <property type="entry name" value="LYSR FAMILY TRANSCRIPTIONAL REGULATOR"/>
    <property type="match status" value="1"/>
</dbReference>
<dbReference type="AlphaFoldDB" id="A0A4P8IYP7"/>
<dbReference type="Pfam" id="PF00126">
    <property type="entry name" value="HTH_1"/>
    <property type="match status" value="1"/>
</dbReference>
<dbReference type="InterPro" id="IPR000847">
    <property type="entry name" value="LysR_HTH_N"/>
</dbReference>
<dbReference type="InterPro" id="IPR036390">
    <property type="entry name" value="WH_DNA-bd_sf"/>
</dbReference>
<evidence type="ECO:0000313" key="7">
    <source>
        <dbReference type="Proteomes" id="UP000298656"/>
    </source>
</evidence>
<evidence type="ECO:0000313" key="6">
    <source>
        <dbReference type="EMBL" id="QCP53557.1"/>
    </source>
</evidence>
<sequence>MRDIHLKTLRLLVSVCEHRNMARAAAEEHIEPSAISKRIAQLEHDLGVPLLVRTRRGVQPTPAGVALVEHAKSVLFTMDRIASDVAAYGSGLRGSVSVCASASAIAEALLDDIASFMRMPAHENIRVNVEERLSLDLVRRLREGAASIGVCWDNADIEGLQSRPYRQDRLALAVHPDHPLASRKSLTFEQTLDHEHVGLPPATAVHTMLQHAAARNGRTVSYRAIVSNFDAAFRVVAANLGISVVPAVVGETYKRLLNVKVIPLTDRWAARRFIVCFKDFDALQPAAQRMVNHLAECAKEAANIE</sequence>
<dbReference type="SUPFAM" id="SSF46785">
    <property type="entry name" value="Winged helix' DNA-binding domain"/>
    <property type="match status" value="1"/>
</dbReference>
<comment type="similarity">
    <text evidence="1">Belongs to the LysR transcriptional regulatory family.</text>
</comment>
<proteinExistence type="inferred from homology"/>
<dbReference type="Gene3D" id="1.10.10.10">
    <property type="entry name" value="Winged helix-like DNA-binding domain superfamily/Winged helix DNA-binding domain"/>
    <property type="match status" value="1"/>
</dbReference>
<dbReference type="CDD" id="cd08421">
    <property type="entry name" value="PBP2_LTTR_like_1"/>
    <property type="match status" value="1"/>
</dbReference>
<name>A0A4P8IYP7_9BURK</name>
<dbReference type="GO" id="GO:0003700">
    <property type="term" value="F:DNA-binding transcription factor activity"/>
    <property type="evidence" value="ECO:0007669"/>
    <property type="project" value="InterPro"/>
</dbReference>
<evidence type="ECO:0000256" key="1">
    <source>
        <dbReference type="ARBA" id="ARBA00009437"/>
    </source>
</evidence>
<keyword evidence="3" id="KW-0238">DNA-binding</keyword>
<gene>
    <name evidence="6" type="ORF">FAZ95_31450</name>
</gene>
<dbReference type="FunFam" id="1.10.10.10:FF:000001">
    <property type="entry name" value="LysR family transcriptional regulator"/>
    <property type="match status" value="1"/>
</dbReference>
<dbReference type="KEGG" id="tvl:FAZ95_31450"/>
<evidence type="ECO:0000256" key="3">
    <source>
        <dbReference type="ARBA" id="ARBA00023125"/>
    </source>
</evidence>
<evidence type="ECO:0000256" key="4">
    <source>
        <dbReference type="ARBA" id="ARBA00023163"/>
    </source>
</evidence>
<dbReference type="PANTHER" id="PTHR30419">
    <property type="entry name" value="HTH-TYPE TRANSCRIPTIONAL REGULATOR YBHD"/>
    <property type="match status" value="1"/>
</dbReference>
<feature type="domain" description="HTH lysR-type" evidence="5">
    <location>
        <begin position="4"/>
        <end position="61"/>
    </location>
</feature>
<dbReference type="Gene3D" id="3.40.190.290">
    <property type="match status" value="1"/>
</dbReference>
<keyword evidence="4" id="KW-0804">Transcription</keyword>
<dbReference type="GO" id="GO:0003677">
    <property type="term" value="F:DNA binding"/>
    <property type="evidence" value="ECO:0007669"/>
    <property type="project" value="UniProtKB-KW"/>
</dbReference>
<protein>
    <submittedName>
        <fullName evidence="6">LysR family transcriptional regulator</fullName>
    </submittedName>
</protein>
<evidence type="ECO:0000259" key="5">
    <source>
        <dbReference type="PROSITE" id="PS50931"/>
    </source>
</evidence>
<dbReference type="GO" id="GO:0005829">
    <property type="term" value="C:cytosol"/>
    <property type="evidence" value="ECO:0007669"/>
    <property type="project" value="TreeGrafter"/>
</dbReference>
<dbReference type="InterPro" id="IPR005119">
    <property type="entry name" value="LysR_subst-bd"/>
</dbReference>
<dbReference type="PROSITE" id="PS50931">
    <property type="entry name" value="HTH_LYSR"/>
    <property type="match status" value="1"/>
</dbReference>
<dbReference type="Proteomes" id="UP000298656">
    <property type="component" value="Chromosome 2"/>
</dbReference>
<keyword evidence="7" id="KW-1185">Reference proteome</keyword>
<dbReference type="Pfam" id="PF03466">
    <property type="entry name" value="LysR_substrate"/>
    <property type="match status" value="1"/>
</dbReference>
<dbReference type="EMBL" id="CP040078">
    <property type="protein sequence ID" value="QCP53557.1"/>
    <property type="molecule type" value="Genomic_DNA"/>
</dbReference>
<keyword evidence="2" id="KW-0805">Transcription regulation</keyword>
<organism evidence="6 7">
    <name type="scientific">Trinickia violacea</name>
    <dbReference type="NCBI Taxonomy" id="2571746"/>
    <lineage>
        <taxon>Bacteria</taxon>
        <taxon>Pseudomonadati</taxon>
        <taxon>Pseudomonadota</taxon>
        <taxon>Betaproteobacteria</taxon>
        <taxon>Burkholderiales</taxon>
        <taxon>Burkholderiaceae</taxon>
        <taxon>Trinickia</taxon>
    </lineage>
</organism>
<evidence type="ECO:0000256" key="2">
    <source>
        <dbReference type="ARBA" id="ARBA00023015"/>
    </source>
</evidence>
<dbReference type="InterPro" id="IPR036388">
    <property type="entry name" value="WH-like_DNA-bd_sf"/>
</dbReference>
<reference evidence="6 7" key="1">
    <citation type="submission" date="2019-05" db="EMBL/GenBank/DDBJ databases">
        <title>Burkholderia sp. DHOD12, isolated from subtropical forest soil.</title>
        <authorList>
            <person name="Gao Z.-H."/>
            <person name="Qiu L.-H."/>
        </authorList>
    </citation>
    <scope>NUCLEOTIDE SEQUENCE [LARGE SCALE GENOMIC DNA]</scope>
    <source>
        <strain evidence="6 7">DHOD12</strain>
    </source>
</reference>
<dbReference type="RefSeq" id="WP_137336327.1">
    <property type="nucleotide sequence ID" value="NZ_CP040078.1"/>
</dbReference>
<dbReference type="OrthoDB" id="9785974at2"/>
<dbReference type="SUPFAM" id="SSF53850">
    <property type="entry name" value="Periplasmic binding protein-like II"/>
    <property type="match status" value="1"/>
</dbReference>
<accession>A0A4P8IYP7</accession>